<feature type="transmembrane region" description="Helical" evidence="1">
    <location>
        <begin position="75"/>
        <end position="97"/>
    </location>
</feature>
<evidence type="ECO:0000256" key="1">
    <source>
        <dbReference type="SAM" id="Phobius"/>
    </source>
</evidence>
<gene>
    <name evidence="2" type="ORF">J4478_01255</name>
</gene>
<dbReference type="AlphaFoldDB" id="A0A8T4KWQ3"/>
<sequence>MSWKEFSRPTKLKILLAIILFLVLPLTPMPVQCAGSSCPNSWLNGFLLSQAVFMAFSQMVSGELPSILTNMLPNLTIVGVLAVIISYLLSCLIVHLYRKLKVKK</sequence>
<reference evidence="2" key="2">
    <citation type="submission" date="2021-05" db="EMBL/GenBank/DDBJ databases">
        <title>Protein family content uncovers lineage relationships and bacterial pathway maintenance mechanisms in DPANN archaea.</title>
        <authorList>
            <person name="Castelle C.J."/>
            <person name="Meheust R."/>
            <person name="Jaffe A.L."/>
            <person name="Seitz K."/>
            <person name="Gong X."/>
            <person name="Baker B.J."/>
            <person name="Banfield J.F."/>
        </authorList>
    </citation>
    <scope>NUCLEOTIDE SEQUENCE</scope>
    <source>
        <strain evidence="2">RIFCSPLOWO2_01_FULL_43_13</strain>
    </source>
</reference>
<evidence type="ECO:0000313" key="2">
    <source>
        <dbReference type="EMBL" id="MBS3058012.1"/>
    </source>
</evidence>
<keyword evidence="1" id="KW-1133">Transmembrane helix</keyword>
<comment type="caution">
    <text evidence="2">The sequence shown here is derived from an EMBL/GenBank/DDBJ whole genome shotgun (WGS) entry which is preliminary data.</text>
</comment>
<keyword evidence="1" id="KW-0812">Transmembrane</keyword>
<organism evidence="2 3">
    <name type="scientific">Candidatus Iainarchaeum sp</name>
    <dbReference type="NCBI Taxonomy" id="3101447"/>
    <lineage>
        <taxon>Archaea</taxon>
        <taxon>Candidatus Iainarchaeota</taxon>
        <taxon>Candidatus Iainarchaeia</taxon>
        <taxon>Candidatus Iainarchaeales</taxon>
        <taxon>Candidatus Iainarchaeaceae</taxon>
        <taxon>Candidatus Iainarchaeum</taxon>
    </lineage>
</organism>
<protein>
    <submittedName>
        <fullName evidence="2">Uncharacterized protein</fullName>
    </submittedName>
</protein>
<keyword evidence="1" id="KW-0472">Membrane</keyword>
<dbReference type="EMBL" id="JAGVWB010000007">
    <property type="protein sequence ID" value="MBS3058012.1"/>
    <property type="molecule type" value="Genomic_DNA"/>
</dbReference>
<proteinExistence type="predicted"/>
<evidence type="ECO:0000313" key="3">
    <source>
        <dbReference type="Proteomes" id="UP000680185"/>
    </source>
</evidence>
<accession>A0A8T4KWQ3</accession>
<name>A0A8T4KWQ3_9ARCH</name>
<dbReference type="Proteomes" id="UP000680185">
    <property type="component" value="Unassembled WGS sequence"/>
</dbReference>
<reference evidence="2" key="1">
    <citation type="submission" date="2021-03" db="EMBL/GenBank/DDBJ databases">
        <authorList>
            <person name="Jaffe A."/>
        </authorList>
    </citation>
    <scope>NUCLEOTIDE SEQUENCE</scope>
    <source>
        <strain evidence="2">RIFCSPLOWO2_01_FULL_43_13</strain>
    </source>
</reference>